<sequence>MNFTPSSSDTTSPDTPSSGVPVHTVPAPVTVTATAAPAHTPTALPPVPSSAPASDTEDSDDDSVMLAVTSAPSGRATAIAVNDRSAPQLTAGIHTLEAVTDYIRLCRNFFVNKQVAPKEQVRRIAHQIADPMFANWVNANATTVYAMTFDSFSTEIYNRLLGRRWAAKQANAVRRLRQGTGTFDAFKNAVLSGNALLISSSHALSEDALQATLRAGLCAALRVEVDHAELDPAMSFDDWLDELERLDQQRLAKAETLDPLITQLVNQRLRDLGLSTSTAHKSSRGLSRSAKPTPAASADAPTPMDPHPRQTPRLTDEEHDRLRHADGCFKCRRFYAGHRSNSCNIPVSDRFLGKITEAATLAAIASHATPVAPSVNAVNAIDTAGRPRWGLRWEDLCP</sequence>
<dbReference type="Proteomes" id="UP000814128">
    <property type="component" value="Unassembled WGS sequence"/>
</dbReference>
<reference evidence="1" key="1">
    <citation type="submission" date="2021-02" db="EMBL/GenBank/DDBJ databases">
        <authorList>
            <consortium name="DOE Joint Genome Institute"/>
            <person name="Ahrendt S."/>
            <person name="Looney B.P."/>
            <person name="Miyauchi S."/>
            <person name="Morin E."/>
            <person name="Drula E."/>
            <person name="Courty P.E."/>
            <person name="Chicoki N."/>
            <person name="Fauchery L."/>
            <person name="Kohler A."/>
            <person name="Kuo A."/>
            <person name="Labutti K."/>
            <person name="Pangilinan J."/>
            <person name="Lipzen A."/>
            <person name="Riley R."/>
            <person name="Andreopoulos W."/>
            <person name="He G."/>
            <person name="Johnson J."/>
            <person name="Barry K.W."/>
            <person name="Grigoriev I.V."/>
            <person name="Nagy L."/>
            <person name="Hibbett D."/>
            <person name="Henrissat B."/>
            <person name="Matheny P.B."/>
            <person name="Labbe J."/>
            <person name="Martin F."/>
        </authorList>
    </citation>
    <scope>NUCLEOTIDE SEQUENCE</scope>
    <source>
        <strain evidence="1">EC-137</strain>
    </source>
</reference>
<name>A0ACB8QV55_9AGAM</name>
<dbReference type="EMBL" id="MU273482">
    <property type="protein sequence ID" value="KAI0035562.1"/>
    <property type="molecule type" value="Genomic_DNA"/>
</dbReference>
<keyword evidence="2" id="KW-1185">Reference proteome</keyword>
<evidence type="ECO:0000313" key="1">
    <source>
        <dbReference type="EMBL" id="KAI0035562.1"/>
    </source>
</evidence>
<gene>
    <name evidence="1" type="ORF">K488DRAFT_82876</name>
</gene>
<organism evidence="1 2">
    <name type="scientific">Vararia minispora EC-137</name>
    <dbReference type="NCBI Taxonomy" id="1314806"/>
    <lineage>
        <taxon>Eukaryota</taxon>
        <taxon>Fungi</taxon>
        <taxon>Dikarya</taxon>
        <taxon>Basidiomycota</taxon>
        <taxon>Agaricomycotina</taxon>
        <taxon>Agaricomycetes</taxon>
        <taxon>Russulales</taxon>
        <taxon>Lachnocladiaceae</taxon>
        <taxon>Vararia</taxon>
    </lineage>
</organism>
<proteinExistence type="predicted"/>
<protein>
    <submittedName>
        <fullName evidence="1">Uncharacterized protein</fullName>
    </submittedName>
</protein>
<comment type="caution">
    <text evidence="1">The sequence shown here is derived from an EMBL/GenBank/DDBJ whole genome shotgun (WGS) entry which is preliminary data.</text>
</comment>
<accession>A0ACB8QV55</accession>
<reference evidence="1" key="2">
    <citation type="journal article" date="2022" name="New Phytol.">
        <title>Evolutionary transition to the ectomycorrhizal habit in the genomes of a hyperdiverse lineage of mushroom-forming fungi.</title>
        <authorList>
            <person name="Looney B."/>
            <person name="Miyauchi S."/>
            <person name="Morin E."/>
            <person name="Drula E."/>
            <person name="Courty P.E."/>
            <person name="Kohler A."/>
            <person name="Kuo A."/>
            <person name="LaButti K."/>
            <person name="Pangilinan J."/>
            <person name="Lipzen A."/>
            <person name="Riley R."/>
            <person name="Andreopoulos W."/>
            <person name="He G."/>
            <person name="Johnson J."/>
            <person name="Nolan M."/>
            <person name="Tritt A."/>
            <person name="Barry K.W."/>
            <person name="Grigoriev I.V."/>
            <person name="Nagy L.G."/>
            <person name="Hibbett D."/>
            <person name="Henrissat B."/>
            <person name="Matheny P.B."/>
            <person name="Labbe J."/>
            <person name="Martin F.M."/>
        </authorList>
    </citation>
    <scope>NUCLEOTIDE SEQUENCE</scope>
    <source>
        <strain evidence="1">EC-137</strain>
    </source>
</reference>
<evidence type="ECO:0000313" key="2">
    <source>
        <dbReference type="Proteomes" id="UP000814128"/>
    </source>
</evidence>